<dbReference type="OrthoDB" id="2117459at2759"/>
<dbReference type="PANTHER" id="PTHR47185:SF1">
    <property type="entry name" value="PX DOMAIN-CONTAINING PROTEIN YPR097W"/>
    <property type="match status" value="1"/>
</dbReference>
<dbReference type="STRING" id="1097556.R4XDV7"/>
<keyword evidence="3" id="KW-1185">Reference proteome</keyword>
<dbReference type="eggNOG" id="KOG2273">
    <property type="taxonomic scope" value="Eukaryota"/>
</dbReference>
<name>R4XDV7_TAPDE</name>
<dbReference type="SUPFAM" id="SSF64268">
    <property type="entry name" value="PX domain"/>
    <property type="match status" value="1"/>
</dbReference>
<proteinExistence type="predicted"/>
<organism evidence="2 3">
    <name type="scientific">Taphrina deformans (strain PYCC 5710 / ATCC 11124 / CBS 356.35 / IMI 108563 / JCM 9778 / NBRC 8474)</name>
    <name type="common">Peach leaf curl fungus</name>
    <name type="synonym">Lalaria deformans</name>
    <dbReference type="NCBI Taxonomy" id="1097556"/>
    <lineage>
        <taxon>Eukaryota</taxon>
        <taxon>Fungi</taxon>
        <taxon>Dikarya</taxon>
        <taxon>Ascomycota</taxon>
        <taxon>Taphrinomycotina</taxon>
        <taxon>Taphrinomycetes</taxon>
        <taxon>Taphrinales</taxon>
        <taxon>Taphrinaceae</taxon>
        <taxon>Taphrina</taxon>
    </lineage>
</organism>
<dbReference type="Proteomes" id="UP000013776">
    <property type="component" value="Unassembled WGS sequence"/>
</dbReference>
<accession>R4XDV7</accession>
<dbReference type="PANTHER" id="PTHR47185">
    <property type="entry name" value="PX DOMAIN-CONTAINING PROTEIN YPR097W"/>
    <property type="match status" value="1"/>
</dbReference>
<evidence type="ECO:0000313" key="3">
    <source>
        <dbReference type="Proteomes" id="UP000013776"/>
    </source>
</evidence>
<protein>
    <submittedName>
        <fullName evidence="2">PX domain protein</fullName>
    </submittedName>
</protein>
<dbReference type="Pfam" id="PF12825">
    <property type="entry name" value="DUF3818"/>
    <property type="match status" value="1"/>
</dbReference>
<evidence type="ECO:0000259" key="1">
    <source>
        <dbReference type="PROSITE" id="PS50195"/>
    </source>
</evidence>
<reference evidence="2 3" key="1">
    <citation type="journal article" date="2013" name="MBio">
        <title>Genome sequencing of the plant pathogen Taphrina deformans, the causal agent of peach leaf curl.</title>
        <authorList>
            <person name="Cisse O.H."/>
            <person name="Almeida J.M.G.C.F."/>
            <person name="Fonseca A."/>
            <person name="Kumar A.A."/>
            <person name="Salojaervi J."/>
            <person name="Overmyer K."/>
            <person name="Hauser P.M."/>
            <person name="Pagni M."/>
        </authorList>
    </citation>
    <scope>NUCLEOTIDE SEQUENCE [LARGE SCALE GENOMIC DNA]</scope>
    <source>
        <strain evidence="3">PYCC 5710 / ATCC 11124 / CBS 356.35 / IMI 108563 / JCM 9778 / NBRC 8474</strain>
    </source>
</reference>
<comment type="caution">
    <text evidence="2">The sequence shown here is derived from an EMBL/GenBank/DDBJ whole genome shotgun (WGS) entry which is preliminary data.</text>
</comment>
<dbReference type="GO" id="GO:0035091">
    <property type="term" value="F:phosphatidylinositol binding"/>
    <property type="evidence" value="ECO:0007669"/>
    <property type="project" value="InterPro"/>
</dbReference>
<dbReference type="Pfam" id="PF00787">
    <property type="entry name" value="PX"/>
    <property type="match status" value="1"/>
</dbReference>
<dbReference type="EMBL" id="CAHR02000043">
    <property type="protein sequence ID" value="CCG81519.1"/>
    <property type="molecule type" value="Genomic_DNA"/>
</dbReference>
<dbReference type="AlphaFoldDB" id="R4XDV7"/>
<sequence>MRPGDLGPSVASLHLNAQEVQTTSDDAHNPLHDSKRRHYLKKLLLTKIIDEEIASLNETGPLENFGSPFRQTSATVIDGTNTSLPILRFVFLKFVCTFPFLLKTDQEVFWRDKVQVFFQAFASRRISSSEDRAESSKRAKLAARIKSMLVLLMNSGLHAGQEESITVDEAERRSAESVKNLDINVTEGHFINGFDVNVAGVRTMQKSHKMRRREHHSEFLVRTKRKGMGDIDVARRYGAFKKLHTNLREEFPGKQIPRLPMKNKAPATASSYIPSMPTFGFGAARTSMDEDSGESADDEIAATKATGDSITESVRIPREKQRLTLRSFLRRLLQDPQIAQSTSLRHFLLDGRIKLTEEEDNDCRNRRDLDSLRHDEQLKFLEVARERAKELDAQMDIFKRQLIQESGLSKIFGAIRECDRVEDLPEQYIKVIEWGRIEVAATLYQLFVADDNSSEMFAQAKRVHSLFPYSMLKNIIRFSNPMTMMRAGIDLFLATPFGRASLFQRMFSSTLNEEIKEITSSIEALRLKIDDNGLCDKLKAFVHAREDQQAVIRLVAQEDDVDLIVSLMRNEDVDVGPKLNGQQISKVFLANAAWVSALEGNTEYSLKDAQMYGYFSQLLKLYTRQRDKEQMTELLFDGATSNLLKDIVGIFYEPLARVYKAASIHNSIMDFSKFVDDTIQTVNKAEEQDLSTNPNALVQTFIDLTGRHQNSFFHFVHEAHVHDDGLFDGLMSWVELILTFLREGAAKHLDLEKMIVECPNLDQDLAISEIDACIRWNGKMKIWRQERLRKRMAADQDTVNESPSTALSALSGADFGLDQNDLDELLYEESDGDEELEEEIDDFDPLEAEMRRKKKAAGRLSRRYGEPEMPVVREVYKLTGMFGDAVRDVLAQMT</sequence>
<feature type="domain" description="PX" evidence="1">
    <location>
        <begin position="197"/>
        <end position="355"/>
    </location>
</feature>
<dbReference type="InterPro" id="IPR036871">
    <property type="entry name" value="PX_dom_sf"/>
</dbReference>
<dbReference type="Gene3D" id="3.30.1520.10">
    <property type="entry name" value="Phox-like domain"/>
    <property type="match status" value="1"/>
</dbReference>
<dbReference type="SMART" id="SM00312">
    <property type="entry name" value="PX"/>
    <property type="match status" value="1"/>
</dbReference>
<dbReference type="InterPro" id="IPR024555">
    <property type="entry name" value="PX-associated"/>
</dbReference>
<dbReference type="InterPro" id="IPR047168">
    <property type="entry name" value="LEC1-like"/>
</dbReference>
<dbReference type="CDD" id="cd06869">
    <property type="entry name" value="PX_UP2_fungi"/>
    <property type="match status" value="1"/>
</dbReference>
<dbReference type="PROSITE" id="PS50195">
    <property type="entry name" value="PX"/>
    <property type="match status" value="1"/>
</dbReference>
<dbReference type="Pfam" id="PF12828">
    <property type="entry name" value="PXB"/>
    <property type="match status" value="1"/>
</dbReference>
<dbReference type="InterPro" id="IPR024554">
    <property type="entry name" value="LEC1-like_C"/>
</dbReference>
<evidence type="ECO:0000313" key="2">
    <source>
        <dbReference type="EMBL" id="CCG81519.1"/>
    </source>
</evidence>
<dbReference type="VEuPathDB" id="FungiDB:TAPDE_001356"/>
<dbReference type="InterPro" id="IPR001683">
    <property type="entry name" value="PX_dom"/>
</dbReference>
<gene>
    <name evidence="2" type="ORF">TAPDE_001356</name>
</gene>